<dbReference type="AlphaFoldDB" id="D6PKC9"/>
<evidence type="ECO:0000313" key="1">
    <source>
        <dbReference type="EMBL" id="ADD96180.1"/>
    </source>
</evidence>
<proteinExistence type="predicted"/>
<evidence type="ECO:0008006" key="2">
    <source>
        <dbReference type="Google" id="ProtNLM"/>
    </source>
</evidence>
<accession>D6PKC9</accession>
<dbReference type="Pfam" id="PF13835">
    <property type="entry name" value="DUF4194"/>
    <property type="match status" value="1"/>
</dbReference>
<organism evidence="1">
    <name type="scientific">uncultured organism MedDCM-OCT-S05-C187</name>
    <dbReference type="NCBI Taxonomy" id="743622"/>
    <lineage>
        <taxon>unclassified sequences</taxon>
        <taxon>environmental samples</taxon>
    </lineage>
</organism>
<protein>
    <recommendedName>
        <fullName evidence="2">DUF4194 domain-containing protein</fullName>
    </recommendedName>
</protein>
<name>D6PKC9_9ZZZZ</name>
<dbReference type="InterPro" id="IPR025449">
    <property type="entry name" value="JetB"/>
</dbReference>
<reference evidence="1" key="1">
    <citation type="journal article" date="2010" name="ISME J.">
        <title>Metagenome of the Mediterranean deep chlorophyll maximum studied by direct and fosmid library 454 pyrosequencing.</title>
        <authorList>
            <person name="Ghai R."/>
            <person name="Martin-Cuadrado A.B."/>
            <person name="Molto A.G."/>
            <person name="Heredia I.G."/>
            <person name="Cabrera R."/>
            <person name="Martin J."/>
            <person name="Verdu M."/>
            <person name="Deschamps P."/>
            <person name="Moreira D."/>
            <person name="Lopez-Garcia P."/>
            <person name="Mira A."/>
            <person name="Rodriguez-Valera F."/>
        </authorList>
    </citation>
    <scope>NUCLEOTIDE SEQUENCE</scope>
</reference>
<dbReference type="EMBL" id="GU943123">
    <property type="protein sequence ID" value="ADD96180.1"/>
    <property type="molecule type" value="Genomic_DNA"/>
</dbReference>
<sequence>MNPAITYRHVIVRLLNGPIYQEDLDLWGRLGAEWEKIRIHFFEIGMEVARDDSAGYAFVRQRDELEEEDADAWDDGAEAPLPRVLRRTRLSYHQTIFMVLLREELMRFEQSQEEGDHLYRSALDLRETMTPYYPELHDEKKIHRQISALVTKFEEWGILKKVRDRDGGLYRVERIIKAKLPPEKLAEVREQIKRRTPDLEEEMEDDDV</sequence>